<dbReference type="PANTHER" id="PTHR23023">
    <property type="entry name" value="DIMETHYLANILINE MONOOXYGENASE"/>
    <property type="match status" value="1"/>
</dbReference>
<dbReference type="Gene3D" id="3.50.50.60">
    <property type="entry name" value="FAD/NAD(P)-binding domain"/>
    <property type="match status" value="1"/>
</dbReference>
<accession>A0A9W9CTW0</accession>
<dbReference type="PRINTS" id="PR00419">
    <property type="entry name" value="ADXRDTASE"/>
</dbReference>
<dbReference type="SUPFAM" id="SSF51905">
    <property type="entry name" value="FAD/NAD(P)-binding domain"/>
    <property type="match status" value="1"/>
</dbReference>
<dbReference type="InterPro" id="IPR036188">
    <property type="entry name" value="FAD/NAD-bd_sf"/>
</dbReference>
<evidence type="ECO:0000313" key="5">
    <source>
        <dbReference type="Proteomes" id="UP001140453"/>
    </source>
</evidence>
<comment type="caution">
    <text evidence="4">The sequence shown here is derived from an EMBL/GenBank/DDBJ whole genome shotgun (WGS) entry which is preliminary data.</text>
</comment>
<keyword evidence="5" id="KW-1185">Reference proteome</keyword>
<dbReference type="InterPro" id="IPR050346">
    <property type="entry name" value="FMO-like"/>
</dbReference>
<dbReference type="GO" id="GO:0016491">
    <property type="term" value="F:oxidoreductase activity"/>
    <property type="evidence" value="ECO:0007669"/>
    <property type="project" value="UniProtKB-KW"/>
</dbReference>
<dbReference type="Pfam" id="PF13450">
    <property type="entry name" value="NAD_binding_8"/>
    <property type="match status" value="1"/>
</dbReference>
<organism evidence="4 5">
    <name type="scientific">Gnomoniopsis smithogilvyi</name>
    <dbReference type="NCBI Taxonomy" id="1191159"/>
    <lineage>
        <taxon>Eukaryota</taxon>
        <taxon>Fungi</taxon>
        <taxon>Dikarya</taxon>
        <taxon>Ascomycota</taxon>
        <taxon>Pezizomycotina</taxon>
        <taxon>Sordariomycetes</taxon>
        <taxon>Sordariomycetidae</taxon>
        <taxon>Diaporthales</taxon>
        <taxon>Gnomoniaceae</taxon>
        <taxon>Gnomoniopsis</taxon>
    </lineage>
</organism>
<protein>
    <recommendedName>
        <fullName evidence="6">Flavin-containing monooxygenase</fullName>
    </recommendedName>
</protein>
<dbReference type="Proteomes" id="UP001140453">
    <property type="component" value="Unassembled WGS sequence"/>
</dbReference>
<keyword evidence="1" id="KW-0285">Flavoprotein</keyword>
<evidence type="ECO:0000313" key="4">
    <source>
        <dbReference type="EMBL" id="KAJ4386624.1"/>
    </source>
</evidence>
<dbReference type="EMBL" id="JAPEVB010000006">
    <property type="protein sequence ID" value="KAJ4386624.1"/>
    <property type="molecule type" value="Genomic_DNA"/>
</dbReference>
<evidence type="ECO:0000256" key="3">
    <source>
        <dbReference type="ARBA" id="ARBA00023002"/>
    </source>
</evidence>
<name>A0A9W9CTW0_9PEZI</name>
<dbReference type="OrthoDB" id="66881at2759"/>
<sequence>MSIVASSLTRAMMKQTVAVVGAGPSGLSMLKQLREDGFSVTGFERRGKVGGLWAYSEDPSHTTALPSEKLHHLLPPCTEFITDSPFIGTTALLSKYTCGFSDYPMPEKYPIFFKSDQFQEYMED</sequence>
<keyword evidence="2" id="KW-0274">FAD</keyword>
<evidence type="ECO:0000256" key="1">
    <source>
        <dbReference type="ARBA" id="ARBA00022630"/>
    </source>
</evidence>
<dbReference type="AlphaFoldDB" id="A0A9W9CTW0"/>
<keyword evidence="3" id="KW-0560">Oxidoreductase</keyword>
<evidence type="ECO:0008006" key="6">
    <source>
        <dbReference type="Google" id="ProtNLM"/>
    </source>
</evidence>
<gene>
    <name evidence="4" type="ORF">N0V93_009522</name>
</gene>
<reference evidence="4" key="1">
    <citation type="submission" date="2022-10" db="EMBL/GenBank/DDBJ databases">
        <title>Tapping the CABI collections for fungal endophytes: first genome assemblies for Collariella, Neodidymelliopsis, Ascochyta clinopodiicola, Didymella pomorum, Didymosphaeria variabile, Neocosmospora piperis and Neocucurbitaria cava.</title>
        <authorList>
            <person name="Hill R."/>
        </authorList>
    </citation>
    <scope>NUCLEOTIDE SEQUENCE</scope>
    <source>
        <strain evidence="4">IMI 355082</strain>
    </source>
</reference>
<proteinExistence type="predicted"/>
<evidence type="ECO:0000256" key="2">
    <source>
        <dbReference type="ARBA" id="ARBA00022827"/>
    </source>
</evidence>